<dbReference type="InterPro" id="IPR023996">
    <property type="entry name" value="TonB-dep_OMP_SusC/RagA"/>
</dbReference>
<sequence>MQKIRQTSGFLLLAMKISVIQLALSLVFTSFSYGIDTKAQEFLNKSITLNASNQKLIDILEQIEDQTKVKFIYSSKAIQVNRKVSYVTKQQRLSEVLVGLLSPLNLKYKVIEGQIILSDNISSSLPPNGEYIEFPLPVDKIIKGKVTDSEKGDAMPGVSVFVKGTQRGTNTDADGNYSISVPEGSDVLLFSFVGYEKKEVSIGNRIVIDVSLKVDVRSLDEVVVVGYGTQKKVTLTGSVSEVKGSEIVKSPQPNLSNSLAGRFSGFVANNRGGEPGYDGSSYTIRGFASTGNNDVLIVVDGVPGQIGGLERLDPNDVESISILKDASAAVYGSRAANGVILVTTKKGGTGKPTISYSFNQGFSSPTRLPKLADAPTYATILNEIDYYNNPAGGMNQHYSADEITKFSNGSDPINYPNTNWQKEALKSMVLQNQHSLSINGGTENTKYYLSLGTIYQDGLYKNGVTNYSQYNFRSNVEANITDNFKVSLSLAGRQEDRQYPTQGAGNIFRSIYRAYPTVVSVYPNGLPSTGVENSNPVVLGTDVGGINRNPTTVFNGILRASYTLPFVKGLSIDGFYSADRSYNFSKSFSTPYPLYSYDKSSNTYNRVITGGSAGLASLTESQVNTASMVENIKLNYNLHTGKHNLSTFVAYEQSKNTQETFGASRINYPTVATPELSQGGAAATDKNNYGSSYKFTRKSYISRIAYNFSEKYLAEVQMRVDGSSIFPEGKQYGFFPSISAGWRISEEQWFKVKAIDDLKLRASYGSLGNDNVGQFQYYNNYSFNNTYVIGANTIHSGIDLTKLANPDITWETAKKMDLGLNTVLFKNISLEFIYFQQQRSNILATRNASIPNVSGIVNPYGSGTLVPDENIGKINNSGFETSIGYSHIGEFRYNISANFTYAKSKVIFIDEAAGALSYQRQTGRPLYTYQLYNAIGIFRTQADLDKYPHVSGTQLGDLIMEDYNKDGKITADDQVRTEYGNVPQITYGVVFNSGYKNFDMSFVLSGQTNVSQYVLPESGQVGNFYSSWADNRWSPSNPNGTYPRVDTRASSSINGGLYNSTFWLNDASFIRLKNVEIGYTLPKSLLSKLKIKQVRVYANAFNLLTITGVKDYDPEGNSNSGQFYPQQRIINLGVNVKF</sequence>
<reference evidence="10 11" key="1">
    <citation type="submission" date="2023-12" db="EMBL/GenBank/DDBJ databases">
        <title>Novel species of the genus Arcicella isolated from rivers.</title>
        <authorList>
            <person name="Lu H."/>
        </authorList>
    </citation>
    <scope>NUCLEOTIDE SEQUENCE [LARGE SCALE GENOMIC DNA]</scope>
    <source>
        <strain evidence="10 11">LMG 21963</strain>
    </source>
</reference>
<evidence type="ECO:0000313" key="10">
    <source>
        <dbReference type="EMBL" id="MEA5257999.1"/>
    </source>
</evidence>
<dbReference type="Pfam" id="PF07715">
    <property type="entry name" value="Plug"/>
    <property type="match status" value="1"/>
</dbReference>
<dbReference type="InterPro" id="IPR039426">
    <property type="entry name" value="TonB-dep_rcpt-like"/>
</dbReference>
<evidence type="ECO:0000256" key="5">
    <source>
        <dbReference type="ARBA" id="ARBA00022729"/>
    </source>
</evidence>
<dbReference type="Gene3D" id="2.170.130.10">
    <property type="entry name" value="TonB-dependent receptor, plug domain"/>
    <property type="match status" value="1"/>
</dbReference>
<dbReference type="PANTHER" id="PTHR30069">
    <property type="entry name" value="TONB-DEPENDENT OUTER MEMBRANE RECEPTOR"/>
    <property type="match status" value="1"/>
</dbReference>
<dbReference type="PANTHER" id="PTHR30069:SF29">
    <property type="entry name" value="HEMOGLOBIN AND HEMOGLOBIN-HAPTOGLOBIN-BINDING PROTEIN 1-RELATED"/>
    <property type="match status" value="1"/>
</dbReference>
<dbReference type="SUPFAM" id="SSF56935">
    <property type="entry name" value="Porins"/>
    <property type="match status" value="1"/>
</dbReference>
<dbReference type="SUPFAM" id="SSF49464">
    <property type="entry name" value="Carboxypeptidase regulatory domain-like"/>
    <property type="match status" value="1"/>
</dbReference>
<keyword evidence="4 8" id="KW-0812">Transmembrane</keyword>
<evidence type="ECO:0000259" key="9">
    <source>
        <dbReference type="Pfam" id="PF07715"/>
    </source>
</evidence>
<evidence type="ECO:0000256" key="4">
    <source>
        <dbReference type="ARBA" id="ARBA00022692"/>
    </source>
</evidence>
<dbReference type="InterPro" id="IPR023997">
    <property type="entry name" value="TonB-dep_OMP_SusC/RagA_CS"/>
</dbReference>
<dbReference type="Proteomes" id="UP001304671">
    <property type="component" value="Unassembled WGS sequence"/>
</dbReference>
<keyword evidence="2 8" id="KW-0813">Transport</keyword>
<comment type="subcellular location">
    <subcellularLocation>
        <location evidence="1 8">Cell outer membrane</location>
        <topology evidence="1 8">Multi-pass membrane protein</topology>
    </subcellularLocation>
</comment>
<feature type="domain" description="TonB-dependent receptor plug" evidence="9">
    <location>
        <begin position="232"/>
        <end position="339"/>
    </location>
</feature>
<keyword evidence="6 8" id="KW-0472">Membrane</keyword>
<evidence type="ECO:0000256" key="2">
    <source>
        <dbReference type="ARBA" id="ARBA00022448"/>
    </source>
</evidence>
<organism evidence="10 11">
    <name type="scientific">Arcicella aquatica</name>
    <dbReference type="NCBI Taxonomy" id="217141"/>
    <lineage>
        <taxon>Bacteria</taxon>
        <taxon>Pseudomonadati</taxon>
        <taxon>Bacteroidota</taxon>
        <taxon>Cytophagia</taxon>
        <taxon>Cytophagales</taxon>
        <taxon>Flectobacillaceae</taxon>
        <taxon>Arcicella</taxon>
    </lineage>
</organism>
<dbReference type="PROSITE" id="PS52016">
    <property type="entry name" value="TONB_DEPENDENT_REC_3"/>
    <property type="match status" value="1"/>
</dbReference>
<dbReference type="NCBIfam" id="TIGR04056">
    <property type="entry name" value="OMP_RagA_SusC"/>
    <property type="match status" value="1"/>
</dbReference>
<comment type="similarity">
    <text evidence="8">Belongs to the TonB-dependent receptor family.</text>
</comment>
<dbReference type="InterPro" id="IPR008969">
    <property type="entry name" value="CarboxyPept-like_regulatory"/>
</dbReference>
<keyword evidence="5" id="KW-0732">Signal</keyword>
<dbReference type="NCBIfam" id="TIGR04057">
    <property type="entry name" value="SusC_RagA_signa"/>
    <property type="match status" value="1"/>
</dbReference>
<keyword evidence="3 8" id="KW-1134">Transmembrane beta strand</keyword>
<protein>
    <submittedName>
        <fullName evidence="10">TonB-dependent receptor</fullName>
    </submittedName>
</protein>
<evidence type="ECO:0000256" key="8">
    <source>
        <dbReference type="PROSITE-ProRule" id="PRU01360"/>
    </source>
</evidence>
<dbReference type="InterPro" id="IPR036942">
    <property type="entry name" value="Beta-barrel_TonB_sf"/>
</dbReference>
<evidence type="ECO:0000256" key="7">
    <source>
        <dbReference type="ARBA" id="ARBA00023237"/>
    </source>
</evidence>
<evidence type="ECO:0000313" key="11">
    <source>
        <dbReference type="Proteomes" id="UP001304671"/>
    </source>
</evidence>
<proteinExistence type="inferred from homology"/>
<dbReference type="RefSeq" id="WP_323248774.1">
    <property type="nucleotide sequence ID" value="NZ_JAYFUL010000011.1"/>
</dbReference>
<dbReference type="InterPro" id="IPR037066">
    <property type="entry name" value="Plug_dom_sf"/>
</dbReference>
<accession>A0ABU5QMB5</accession>
<keyword evidence="7 8" id="KW-0998">Cell outer membrane</keyword>
<dbReference type="Gene3D" id="2.40.170.20">
    <property type="entry name" value="TonB-dependent receptor, beta-barrel domain"/>
    <property type="match status" value="1"/>
</dbReference>
<gene>
    <name evidence="10" type="ORF">VB264_09405</name>
</gene>
<comment type="caution">
    <text evidence="10">The sequence shown here is derived from an EMBL/GenBank/DDBJ whole genome shotgun (WGS) entry which is preliminary data.</text>
</comment>
<keyword evidence="10" id="KW-0675">Receptor</keyword>
<evidence type="ECO:0000256" key="3">
    <source>
        <dbReference type="ARBA" id="ARBA00022452"/>
    </source>
</evidence>
<keyword evidence="11" id="KW-1185">Reference proteome</keyword>
<dbReference type="InterPro" id="IPR012910">
    <property type="entry name" value="Plug_dom"/>
</dbReference>
<name>A0ABU5QMB5_9BACT</name>
<dbReference type="Pfam" id="PF13715">
    <property type="entry name" value="CarbopepD_reg_2"/>
    <property type="match status" value="1"/>
</dbReference>
<dbReference type="Gene3D" id="2.60.40.1120">
    <property type="entry name" value="Carboxypeptidase-like, regulatory domain"/>
    <property type="match status" value="1"/>
</dbReference>
<evidence type="ECO:0000256" key="1">
    <source>
        <dbReference type="ARBA" id="ARBA00004571"/>
    </source>
</evidence>
<evidence type="ECO:0000256" key="6">
    <source>
        <dbReference type="ARBA" id="ARBA00023136"/>
    </source>
</evidence>
<dbReference type="EMBL" id="JAYFUL010000011">
    <property type="protein sequence ID" value="MEA5257999.1"/>
    <property type="molecule type" value="Genomic_DNA"/>
</dbReference>